<feature type="compositionally biased region" description="Polar residues" evidence="1">
    <location>
        <begin position="377"/>
        <end position="388"/>
    </location>
</feature>
<evidence type="ECO:0000313" key="3">
    <source>
        <dbReference type="Proteomes" id="UP001164286"/>
    </source>
</evidence>
<reference evidence="2" key="1">
    <citation type="journal article" date="2022" name="G3 (Bethesda)">
        <title>High quality genome of the basidiomycete yeast Dioszegia hungarica PDD-24b-2 isolated from cloud water.</title>
        <authorList>
            <person name="Jarrige D."/>
            <person name="Haridas S."/>
            <person name="Bleykasten-Grosshans C."/>
            <person name="Joly M."/>
            <person name="Nadalig T."/>
            <person name="Sancelme M."/>
            <person name="Vuilleumier S."/>
            <person name="Grigoriev I.V."/>
            <person name="Amato P."/>
            <person name="Bringel F."/>
        </authorList>
    </citation>
    <scope>NUCLEOTIDE SEQUENCE</scope>
    <source>
        <strain evidence="2">PDD-24b-2</strain>
    </source>
</reference>
<feature type="region of interest" description="Disordered" evidence="1">
    <location>
        <begin position="267"/>
        <end position="286"/>
    </location>
</feature>
<gene>
    <name evidence="2" type="ORF">MKK02DRAFT_31092</name>
</gene>
<dbReference type="GeneID" id="77727413"/>
<feature type="compositionally biased region" description="Pro residues" evidence="1">
    <location>
        <begin position="408"/>
        <end position="417"/>
    </location>
</feature>
<name>A0AA38HDK1_9TREE</name>
<feature type="compositionally biased region" description="Polar residues" evidence="1">
    <location>
        <begin position="16"/>
        <end position="33"/>
    </location>
</feature>
<organism evidence="2 3">
    <name type="scientific">Dioszegia hungarica</name>
    <dbReference type="NCBI Taxonomy" id="4972"/>
    <lineage>
        <taxon>Eukaryota</taxon>
        <taxon>Fungi</taxon>
        <taxon>Dikarya</taxon>
        <taxon>Basidiomycota</taxon>
        <taxon>Agaricomycotina</taxon>
        <taxon>Tremellomycetes</taxon>
        <taxon>Tremellales</taxon>
        <taxon>Bulleribasidiaceae</taxon>
        <taxon>Dioszegia</taxon>
    </lineage>
</organism>
<evidence type="ECO:0000256" key="1">
    <source>
        <dbReference type="SAM" id="MobiDB-lite"/>
    </source>
</evidence>
<accession>A0AA38HDK1</accession>
<dbReference type="Proteomes" id="UP001164286">
    <property type="component" value="Unassembled WGS sequence"/>
</dbReference>
<proteinExistence type="predicted"/>
<dbReference type="AlphaFoldDB" id="A0AA38HDK1"/>
<feature type="compositionally biased region" description="Acidic residues" evidence="1">
    <location>
        <begin position="523"/>
        <end position="540"/>
    </location>
</feature>
<feature type="region of interest" description="Disordered" evidence="1">
    <location>
        <begin position="405"/>
        <end position="540"/>
    </location>
</feature>
<feature type="region of interest" description="Disordered" evidence="1">
    <location>
        <begin position="334"/>
        <end position="393"/>
    </location>
</feature>
<feature type="compositionally biased region" description="Pro residues" evidence="1">
    <location>
        <begin position="268"/>
        <end position="278"/>
    </location>
</feature>
<dbReference type="RefSeq" id="XP_052948547.1">
    <property type="nucleotide sequence ID" value="XM_053088208.1"/>
</dbReference>
<dbReference type="EMBL" id="JAKWFO010000002">
    <property type="protein sequence ID" value="KAI9638770.1"/>
    <property type="molecule type" value="Genomic_DNA"/>
</dbReference>
<evidence type="ECO:0000313" key="2">
    <source>
        <dbReference type="EMBL" id="KAI9638770.1"/>
    </source>
</evidence>
<comment type="caution">
    <text evidence="2">The sequence shown here is derived from an EMBL/GenBank/DDBJ whole genome shotgun (WGS) entry which is preliminary data.</text>
</comment>
<sequence length="758" mass="83079">MSAIWTALTLSTGDPASCPATTINNGRNPQPSAGGSFRRRSAAEVQAYVFLYNCPVPTVESGARLSDETDPVQRCQYIKRSVGTSLTCNYDVQTGNFVSQQGNLEDPSSPLRSFCPVTACASPQYTQGQRRRAVERRQLDPANLRNKRASQVGDALVETVQLDQRTQGLWYRYMDILGDIWSSRVWPKFSGTGEPNRRLIYQYNERVRQRVARHVSSSLWRFRLCRKPLSLNSSLDRVEYCRPKDRPSDSMSLNHFETLEKFTSPLLIPLPPSPPPKTRIPSRKPAGWVSVTPTLSSARFASMASRRLVSGGPDSPAGGDRGRTADEVEEYRERVDQHNLSSGNAARPQTEVETAGRTMERAVPAGRVSSFGAPYRSVSSYKPHTYSSPKPAGKRVISGAMQYALLPASPPPSPSSSPPHSTNPAAGHVYVRSPPLGGPEDHHPPPSTASPRSDQLHTPLPDLNVVALPRGDTSSQYHTDISRGNAGDRREDEDEVDESLVYHLVEPDAESSFQSVSEHDVQSGDDDAEGAEEGSEEEGWIGEVLAEREADEEWMSHVRTQLNALFPDFFNEDRSEAFEPAPTLLQPQHQQIQPYPRPGARPQLDTPPVQAAYCPYPSRPDPVQAGRLAVDALPLPGFRSELGELREEIERLRGVVGGLADGLRGQVVSAPTAAMTMGKERESSDGEGVARVGCGGVDIALVGDDLDLAKRLVVENAQPIVHLLRALHARLHPGRDDDLDLADLVNEEVLAEMTGRLQ</sequence>
<protein>
    <submittedName>
        <fullName evidence="2">Uncharacterized protein</fullName>
    </submittedName>
</protein>
<keyword evidence="3" id="KW-1185">Reference proteome</keyword>
<feature type="region of interest" description="Disordered" evidence="1">
    <location>
        <begin position="16"/>
        <end position="38"/>
    </location>
</feature>